<reference evidence="1 2" key="2">
    <citation type="journal article" date="2003" name="Res. Microbiol.">
        <title>Myoviridae bacteriophages of Pseudomonas aeruginosa: a long and complex evolutionary pathway.</title>
        <authorList>
            <person name="Krylov V.N."/>
            <person name="Pleteneva E.A."/>
            <person name="Bourkalsteva M.V."/>
            <person name="Shaburova O.V."/>
            <person name="Volckaert G."/>
            <person name="Sykilinda N.N."/>
            <person name="Kurochkina L.P."/>
            <person name="Mesyanzhinov V.V."/>
        </authorList>
    </citation>
    <scope>NUCLEOTIDE SEQUENCE [LARGE SCALE GENOMIC DNA]</scope>
</reference>
<dbReference type="RefSeq" id="YP_418146.1">
    <property type="nucleotide sequence ID" value="NC_007623.1"/>
</dbReference>
<dbReference type="EMBL" id="AJ697969">
    <property type="protein sequence ID" value="CAG27207.1"/>
    <property type="molecule type" value="Genomic_DNA"/>
</dbReference>
<dbReference type="OrthoDB" id="20314at10239"/>
<sequence>MANIVYGWNPFQERVDCRVTNEIIKTSGNLNRVEFVPRAAPFFAHNFKLYRQGSNQPLLPGQDFIFGHPFQRFIKTYQKNVYSSVILLKPVEVVLMGEYDTIGGPFVLDDVAYATLVANIINSPREALWENLVNVPTEFPSDPHEHPAAQVYDFAQMMDYLRDLILAVTQTTSDSPTTLKTLLEQHLAADLAQAHRADKGMLGLDNVENLGKATVNDITGNSDNLVVTVAVMKEALRRLAAGTLNLN</sequence>
<evidence type="ECO:0008006" key="3">
    <source>
        <dbReference type="Google" id="ProtNLM"/>
    </source>
</evidence>
<dbReference type="KEGG" id="vg:5176793"/>
<accession>Q2Z0W8</accession>
<keyword evidence="2" id="KW-1185">Reference proteome</keyword>
<evidence type="ECO:0000313" key="1">
    <source>
        <dbReference type="EMBL" id="CAG27207.1"/>
    </source>
</evidence>
<name>Q2Z0W8_9CAUD</name>
<dbReference type="GeneID" id="5176793"/>
<reference evidence="1 2" key="4">
    <citation type="journal article" date="2005" name="J. Mol. Biol.">
        <title>Genome comparison of Pseudomonas aeruginosa large phages.</title>
        <authorList>
            <person name="Hertveldt K."/>
            <person name="Lavigne R."/>
            <person name="Pleteneva E."/>
            <person name="Sernova N."/>
            <person name="Kurochkina L."/>
            <person name="Korchevskii R."/>
            <person name="Robben J."/>
            <person name="Mesyanzhinov V."/>
            <person name="Krylov V.N."/>
            <person name="Volckaert G."/>
        </authorList>
    </citation>
    <scope>NUCLEOTIDE SEQUENCE</scope>
</reference>
<reference evidence="1 2" key="1">
    <citation type="journal article" date="2002" name="Genetika">
        <title>Phenogenetic characterization of a group of giant Phi KZ-like bacteriophages of Pseudomonas aeruginosa].</title>
        <authorList>
            <person name="Burkal'tseva M.V."/>
            <person name="Krylov V.N."/>
            <person name="Pleteneva E.A."/>
            <person name="Shaburova O.V."/>
            <person name="Krylov S.V."/>
            <person name="Volckaert G."/>
            <person name="Sykilinda N.N."/>
            <person name="Kurochkina L.P."/>
            <person name="Mesyanzhinov V.V."/>
        </authorList>
    </citation>
    <scope>NUCLEOTIDE SEQUENCE [LARGE SCALE GENOMIC DNA]</scope>
</reference>
<organism evidence="1 2">
    <name type="scientific">Pseudomonas phage EL</name>
    <dbReference type="NCBI Taxonomy" id="273133"/>
    <lineage>
        <taxon>Viruses</taxon>
        <taxon>Duplodnaviria</taxon>
        <taxon>Heunggongvirae</taxon>
        <taxon>Uroviricota</taxon>
        <taxon>Caudoviricetes</taxon>
        <taxon>Chimalliviridae</taxon>
        <taxon>Elvirus</taxon>
        <taxon>Elvirus EL</taxon>
    </lineage>
</organism>
<protein>
    <recommendedName>
        <fullName evidence="3">Virion structural protein</fullName>
    </recommendedName>
</protein>
<evidence type="ECO:0000313" key="2">
    <source>
        <dbReference type="Proteomes" id="UP000001239"/>
    </source>
</evidence>
<proteinExistence type="predicted"/>
<dbReference type="Proteomes" id="UP000001239">
    <property type="component" value="Segment"/>
</dbReference>
<reference evidence="1 2" key="3">
    <citation type="journal article" date="2004" name="Bioinformatics">
        <title>PHIRE, a deterministic approach to reveal regulatory elements in bacteriophage genomes.</title>
        <authorList>
            <person name="Lavigne R."/>
            <person name="Sun W.D."/>
            <person name="Volckaert G."/>
        </authorList>
    </citation>
    <scope>NUCLEOTIDE SEQUENCE [LARGE SCALE GENOMIC DNA]</scope>
</reference>